<keyword evidence="3" id="KW-1185">Reference proteome</keyword>
<proteinExistence type="predicted"/>
<protein>
    <submittedName>
        <fullName evidence="2">Uncharacterized protein</fullName>
    </submittedName>
</protein>
<comment type="caution">
    <text evidence="2">The sequence shown here is derived from an EMBL/GenBank/DDBJ whole genome shotgun (WGS) entry which is preliminary data.</text>
</comment>
<organism evidence="2 3">
    <name type="scientific">Prorocentrum cordatum</name>
    <dbReference type="NCBI Taxonomy" id="2364126"/>
    <lineage>
        <taxon>Eukaryota</taxon>
        <taxon>Sar</taxon>
        <taxon>Alveolata</taxon>
        <taxon>Dinophyceae</taxon>
        <taxon>Prorocentrales</taxon>
        <taxon>Prorocentraceae</taxon>
        <taxon>Prorocentrum</taxon>
    </lineage>
</organism>
<gene>
    <name evidence="2" type="ORF">PCOR1329_LOCUS46321</name>
</gene>
<feature type="region of interest" description="Disordered" evidence="1">
    <location>
        <begin position="610"/>
        <end position="664"/>
    </location>
</feature>
<accession>A0ABN9U932</accession>
<evidence type="ECO:0000313" key="3">
    <source>
        <dbReference type="Proteomes" id="UP001189429"/>
    </source>
</evidence>
<evidence type="ECO:0000256" key="1">
    <source>
        <dbReference type="SAM" id="MobiDB-lite"/>
    </source>
</evidence>
<reference evidence="2" key="1">
    <citation type="submission" date="2023-10" db="EMBL/GenBank/DDBJ databases">
        <authorList>
            <person name="Chen Y."/>
            <person name="Shah S."/>
            <person name="Dougan E. K."/>
            <person name="Thang M."/>
            <person name="Chan C."/>
        </authorList>
    </citation>
    <scope>NUCLEOTIDE SEQUENCE [LARGE SCALE GENOMIC DNA]</scope>
</reference>
<sequence>MASLTAGGIKSTGGIIGGDESATDQIKNTWLHMAVVQPYTCLTKPERFQPVYGATCRGNYMALPAPFRPNKDPGEIAFTMQLYTLPKEDDGRQFAWKCIMFEKATRTDIAKEVFVSGTALTPHWGTSPDKKTPLKLFHYMMDRLGGVQIRHWAQPSAATAAAAGADVSHKGKRQADYRYIEKCGPRANNKNQFVEWTDEMIHDENSPIFGWMASDVTESLRNYASGTVGARTLERWAVTPRRSDPFPSDRIVAPILRSHDVHGTMWIGKTRVGKSTASKTIGFAISAYQIEKHRRADLRPSVITAKKIDFLLLEPGTTFEPATADDTVLAKWWGGASVEQNKSRQICVNPHNEEFEATVKTVSREKEEVAVSDFIQIIDCNFIGEKQRSYKMANVEAYMARSNVVLLSPNWVHFRAASTTKEPAPRFPRPLPAKPDLFTPETCDILKAFKKDQTRAPSAYDQHMRWAVAAMKKLARGEELGQSSTVRGPTLFDQDAPTRYNFPEVATQPPSGRQGSEWFPRAAAGQPTSASCPVLEDTRHIDEQLSVCRTVQHSLCDRAVAFHGHVIDVSSPQPLKRGAKRLACPDVSTMDEEERDRAMQAMKESIIERGREAHGSRIDLLSPARPPAADVSSQDIAAAMAEGAAAASGDERSFPQVGEGSASD</sequence>
<dbReference type="EMBL" id="CAUYUJ010015571">
    <property type="protein sequence ID" value="CAK0855772.1"/>
    <property type="molecule type" value="Genomic_DNA"/>
</dbReference>
<dbReference type="Proteomes" id="UP001189429">
    <property type="component" value="Unassembled WGS sequence"/>
</dbReference>
<evidence type="ECO:0000313" key="2">
    <source>
        <dbReference type="EMBL" id="CAK0855772.1"/>
    </source>
</evidence>
<name>A0ABN9U932_9DINO</name>
<feature type="compositionally biased region" description="Low complexity" evidence="1">
    <location>
        <begin position="637"/>
        <end position="647"/>
    </location>
</feature>